<reference evidence="1 2" key="1">
    <citation type="submission" date="2017-10" db="EMBL/GenBank/DDBJ databases">
        <title>The draft genome sequence of Lewinella nigricans NBRC 102662.</title>
        <authorList>
            <person name="Wang K."/>
        </authorList>
    </citation>
    <scope>NUCLEOTIDE SEQUENCE [LARGE SCALE GENOMIC DNA]</scope>
    <source>
        <strain evidence="1 2">NBRC 102662</strain>
    </source>
</reference>
<organism evidence="1 2">
    <name type="scientific">Flavilitoribacter nigricans (strain ATCC 23147 / DSM 23189 / NBRC 102662 / NCIMB 1420 / SS-2)</name>
    <name type="common">Lewinella nigricans</name>
    <dbReference type="NCBI Taxonomy" id="1122177"/>
    <lineage>
        <taxon>Bacteria</taxon>
        <taxon>Pseudomonadati</taxon>
        <taxon>Bacteroidota</taxon>
        <taxon>Saprospiria</taxon>
        <taxon>Saprospirales</taxon>
        <taxon>Lewinellaceae</taxon>
        <taxon>Flavilitoribacter</taxon>
    </lineage>
</organism>
<evidence type="ECO:0000313" key="2">
    <source>
        <dbReference type="Proteomes" id="UP000223913"/>
    </source>
</evidence>
<dbReference type="RefSeq" id="WP_099153894.1">
    <property type="nucleotide sequence ID" value="NZ_PDUD01000037.1"/>
</dbReference>
<dbReference type="InterPro" id="IPR019546">
    <property type="entry name" value="TAT_signal_bac_arc"/>
</dbReference>
<protein>
    <submittedName>
        <fullName evidence="1">Sulfatase</fullName>
    </submittedName>
</protein>
<dbReference type="EMBL" id="PDUD01000037">
    <property type="protein sequence ID" value="PHN02754.1"/>
    <property type="molecule type" value="Genomic_DNA"/>
</dbReference>
<proteinExistence type="predicted"/>
<sequence length="491" mass="55386">MKMMNREINNIQKKIDRREFLTRTSLGIGALALGSLLGNNSLAAANLPPMLNSGGGGLPGLPHFAPKAKRIVYLFMSGGPSQMDLFDYKPVMKQLHGQDLPESVRGEQRLTGMSAQQSSLPVTASLFKFKQYGESRAWVSELMPHTAKMVDDLCFIKSLYTEQINHDPAITFFQTGHQLAGRPSIGSWLNYGLGSDNENLPSFIVLVSKNASGQPLYARLWGNGFLPSHHQGVQFRSGKDPVLFLNNPEGYDGQDRRDMLDHLKKLNKFQADTYNDPEVDHRLKQFEMAYRMQTSVPEVTDLSDEPDAIFDLYGPDSRNPGTYAANCLLARKLLEKDVKFVQLYHQGWDHHLFLPGGIRRKCKETDQPTAALLQDLKQRGLLDDTLVIWGGEFGRTAYSQGKLTKDNYGRDHHPRCFTMWMAGAGVKPGFSYGETDDFSYNIARDPVHIHDFHATLMHIMGIDHEQLTFKHQGRRYRLTDVHGHVVRDILA</sequence>
<dbReference type="PANTHER" id="PTHR43737:SF1">
    <property type="entry name" value="DUF1501 DOMAIN-CONTAINING PROTEIN"/>
    <property type="match status" value="1"/>
</dbReference>
<keyword evidence="2" id="KW-1185">Reference proteome</keyword>
<dbReference type="Proteomes" id="UP000223913">
    <property type="component" value="Unassembled WGS sequence"/>
</dbReference>
<dbReference type="Pfam" id="PF07394">
    <property type="entry name" value="DUF1501"/>
    <property type="match status" value="1"/>
</dbReference>
<dbReference type="PANTHER" id="PTHR43737">
    <property type="entry name" value="BLL7424 PROTEIN"/>
    <property type="match status" value="1"/>
</dbReference>
<dbReference type="InterPro" id="IPR010869">
    <property type="entry name" value="DUF1501"/>
</dbReference>
<dbReference type="InterPro" id="IPR006311">
    <property type="entry name" value="TAT_signal"/>
</dbReference>
<dbReference type="Gene3D" id="3.40.720.10">
    <property type="entry name" value="Alkaline Phosphatase, subunit A"/>
    <property type="match status" value="1"/>
</dbReference>
<name>A0A2D0N2L8_FLAN2</name>
<gene>
    <name evidence="1" type="ORF">CRP01_30690</name>
</gene>
<evidence type="ECO:0000313" key="1">
    <source>
        <dbReference type="EMBL" id="PHN02754.1"/>
    </source>
</evidence>
<dbReference type="NCBIfam" id="TIGR01409">
    <property type="entry name" value="TAT_signal_seq"/>
    <property type="match status" value="1"/>
</dbReference>
<comment type="caution">
    <text evidence="1">The sequence shown here is derived from an EMBL/GenBank/DDBJ whole genome shotgun (WGS) entry which is preliminary data.</text>
</comment>
<dbReference type="PROSITE" id="PS51318">
    <property type="entry name" value="TAT"/>
    <property type="match status" value="1"/>
</dbReference>
<dbReference type="OrthoDB" id="9783759at2"/>
<accession>A0A2D0N2L8</accession>
<dbReference type="InterPro" id="IPR017850">
    <property type="entry name" value="Alkaline_phosphatase_core_sf"/>
</dbReference>
<dbReference type="SUPFAM" id="SSF53649">
    <property type="entry name" value="Alkaline phosphatase-like"/>
    <property type="match status" value="1"/>
</dbReference>
<dbReference type="AlphaFoldDB" id="A0A2D0N2L8"/>